<evidence type="ECO:0000313" key="7">
    <source>
        <dbReference type="Proteomes" id="UP000355283"/>
    </source>
</evidence>
<evidence type="ECO:0000256" key="5">
    <source>
        <dbReference type="SAM" id="MobiDB-lite"/>
    </source>
</evidence>
<evidence type="ECO:0000256" key="1">
    <source>
        <dbReference type="ARBA" id="ARBA00010603"/>
    </source>
</evidence>
<feature type="compositionally biased region" description="Pro residues" evidence="5">
    <location>
        <begin position="1087"/>
        <end position="1104"/>
    </location>
</feature>
<dbReference type="EMBL" id="SDOX01000158">
    <property type="protein sequence ID" value="TFJ80683.1"/>
    <property type="molecule type" value="Genomic_DNA"/>
</dbReference>
<feature type="region of interest" description="Disordered" evidence="5">
    <location>
        <begin position="865"/>
        <end position="899"/>
    </location>
</feature>
<dbReference type="AlphaFoldDB" id="A0A4D9CT25"/>
<reference evidence="6 7" key="1">
    <citation type="submission" date="2019-01" db="EMBL/GenBank/DDBJ databases">
        <title>Nuclear Genome Assembly of the Microalgal Biofuel strain Nannochloropsis salina CCMP1776.</title>
        <authorList>
            <person name="Hovde B."/>
        </authorList>
    </citation>
    <scope>NUCLEOTIDE SEQUENCE [LARGE SCALE GENOMIC DNA]</scope>
    <source>
        <strain evidence="6 7">CCMP1776</strain>
    </source>
</reference>
<proteinExistence type="inferred from homology"/>
<dbReference type="InterPro" id="IPR019142">
    <property type="entry name" value="Dymeclin"/>
</dbReference>
<feature type="region of interest" description="Disordered" evidence="5">
    <location>
        <begin position="387"/>
        <end position="456"/>
    </location>
</feature>
<feature type="compositionally biased region" description="Low complexity" evidence="5">
    <location>
        <begin position="485"/>
        <end position="524"/>
    </location>
</feature>
<protein>
    <recommendedName>
        <fullName evidence="2">Dymeclin</fullName>
    </recommendedName>
</protein>
<comment type="similarity">
    <text evidence="1">Belongs to the dymeclin family.</text>
</comment>
<dbReference type="GO" id="GO:0005794">
    <property type="term" value="C:Golgi apparatus"/>
    <property type="evidence" value="ECO:0007669"/>
    <property type="project" value="TreeGrafter"/>
</dbReference>
<feature type="compositionally biased region" description="Low complexity" evidence="5">
    <location>
        <begin position="208"/>
        <end position="231"/>
    </location>
</feature>
<comment type="caution">
    <text evidence="6">The sequence shown here is derived from an EMBL/GenBank/DDBJ whole genome shotgun (WGS) entry which is preliminary data.</text>
</comment>
<keyword evidence="3" id="KW-0519">Myristate</keyword>
<dbReference type="PANTHER" id="PTHR12895:SF9">
    <property type="entry name" value="DYMECLIN"/>
    <property type="match status" value="1"/>
</dbReference>
<dbReference type="GO" id="GO:0007030">
    <property type="term" value="P:Golgi organization"/>
    <property type="evidence" value="ECO:0007669"/>
    <property type="project" value="TreeGrafter"/>
</dbReference>
<evidence type="ECO:0000256" key="2">
    <source>
        <dbReference type="ARBA" id="ARBA00015736"/>
    </source>
</evidence>
<evidence type="ECO:0000313" key="6">
    <source>
        <dbReference type="EMBL" id="TFJ80683.1"/>
    </source>
</evidence>
<feature type="region of interest" description="Disordered" evidence="5">
    <location>
        <begin position="341"/>
        <end position="373"/>
    </location>
</feature>
<evidence type="ECO:0000256" key="3">
    <source>
        <dbReference type="ARBA" id="ARBA00022707"/>
    </source>
</evidence>
<feature type="compositionally biased region" description="Gly residues" evidence="5">
    <location>
        <begin position="444"/>
        <end position="456"/>
    </location>
</feature>
<dbReference type="OrthoDB" id="44990at2759"/>
<feature type="region of interest" description="Disordered" evidence="5">
    <location>
        <begin position="1127"/>
        <end position="1158"/>
    </location>
</feature>
<feature type="region of interest" description="Disordered" evidence="5">
    <location>
        <begin position="470"/>
        <end position="524"/>
    </location>
</feature>
<feature type="compositionally biased region" description="Basic and acidic residues" evidence="5">
    <location>
        <begin position="396"/>
        <end position="411"/>
    </location>
</feature>
<gene>
    <name evidence="6" type="ORF">NSK_007860</name>
</gene>
<organism evidence="6 7">
    <name type="scientific">Nannochloropsis salina CCMP1776</name>
    <dbReference type="NCBI Taxonomy" id="1027361"/>
    <lineage>
        <taxon>Eukaryota</taxon>
        <taxon>Sar</taxon>
        <taxon>Stramenopiles</taxon>
        <taxon>Ochrophyta</taxon>
        <taxon>Eustigmatophyceae</taxon>
        <taxon>Eustigmatales</taxon>
        <taxon>Monodopsidaceae</taxon>
        <taxon>Microchloropsis</taxon>
        <taxon>Microchloropsis salina</taxon>
    </lineage>
</organism>
<evidence type="ECO:0000256" key="4">
    <source>
        <dbReference type="ARBA" id="ARBA00023288"/>
    </source>
</evidence>
<feature type="region of interest" description="Disordered" evidence="5">
    <location>
        <begin position="161"/>
        <end position="237"/>
    </location>
</feature>
<name>A0A4D9CT25_9STRA</name>
<keyword evidence="7" id="KW-1185">Reference proteome</keyword>
<feature type="compositionally biased region" description="Polar residues" evidence="5">
    <location>
        <begin position="1136"/>
        <end position="1147"/>
    </location>
</feature>
<dbReference type="Pfam" id="PF09742">
    <property type="entry name" value="Dymeclin"/>
    <property type="match status" value="2"/>
</dbReference>
<feature type="region of interest" description="Disordered" evidence="5">
    <location>
        <begin position="1087"/>
        <end position="1110"/>
    </location>
</feature>
<keyword evidence="4" id="KW-0449">Lipoprotein</keyword>
<accession>A0A4D9CT25</accession>
<dbReference type="PANTHER" id="PTHR12895">
    <property type="entry name" value="DYMECLIN"/>
    <property type="match status" value="1"/>
</dbReference>
<dbReference type="Proteomes" id="UP000355283">
    <property type="component" value="Unassembled WGS sequence"/>
</dbReference>
<feature type="compositionally biased region" description="Basic and acidic residues" evidence="5">
    <location>
        <begin position="185"/>
        <end position="198"/>
    </location>
</feature>
<sequence length="1174" mass="124913">MTNVTGSNGSTAAPSKAQMAVDPQLLDLLETFTSPRPVPSHSGFWRQQLLLAPGLREACARDARAENPVMEHFAARLLECNHRSRNLGRLVQHTIFSLHSAREAVEADRGTEGPEDGADMQIVMAMNGMRLMSVFVGYLLARTSQEGGMSMVWEHLQPSTLEREGGGGREAGPPSAPLVSYDASADAKREGLASREPPDSQQGRETYRASASSFSSTSSLSSSSRSTFSFSQQPWSPTSTVSSIVHALLRFLLAPTSSDPSSRPPSFLLSAAHLETVNLLLVLCATQLYGPSPLDEEDLTGRAHNPFMEALLEAGGEEGKEAGIEGVSLVRRILMEFMQDGGPCPGGRGREGGEQAAARDSMHSVRNGEGSKEAGWALSRTLSSMGLSSRWLGGGREGRRERGKEGGKEEGGSLDPSSSWAEAPSVEDEAEISIAKEGGREGGGEGGMEGGKEGGGGMWRSFYSLMRRESAVQAAPSGAREGEPSRAASTRPPSSRSPSQTAPSPSTDSTPASLLTSSTGTGSSQSIASLSMAAAAAVASPAAWAGVRRESWQPKSEPEEWARRGRQKRERSLLLLLLLAYQGRGEQRVWNPYRAILETLQDERYQCGQGEEEGRPEGGREGGRGGGAPALLRLPFDRLFTAFGRLLPLGEPAPLLFYTLLSSPNPLFLSTSLAQGDVESLLLPLLHQLYRPDRLPSLPPSPRPLYLLLTILLLFSQDSAFNTALFRRHFLPSVPWYKERLLGRTSLGSLALLCLLRALLFALHPAPAPSPKPIPETPSTSPTTSSSSQESASSLYLLQTSGAILLNLAAQAEHLHDYAALRLTQVLLLLLRRYVRLVERLPSSSCPPLPLPAAGAVTAAAPSSFPPSSSTSLPSHHLPGHSAALPSSSPPSAASSDPNPSLTHALLSSGLRTLLSFFSIALSPSLLPSNLALVHSLLYSRQHLEPLLAHRAVRALATASFPPSLPPFPSPSHPVQEGGGAAGLGLVPGVLEFFGRLFDETEGTLSVEQAMQVLEKGAREWVGGKEGGRAGGLGAGMAADPELKFTYEEETEADSFFVPYIWETIYTITKEDLWWMPQYIQLFGPTPSPSLPPSAPAPRPPPSDAAPSSQGMVRRLLAGTMSVIPTSLISSPPPSRAQNQLSQNGWPSTVDAGAEEDTGRASIGALPVVVTMNV</sequence>